<dbReference type="NCBIfam" id="NF040570">
    <property type="entry name" value="guided_TnpB"/>
    <property type="match status" value="1"/>
</dbReference>
<dbReference type="GO" id="GO:0006310">
    <property type="term" value="P:DNA recombination"/>
    <property type="evidence" value="ECO:0007669"/>
    <property type="project" value="UniProtKB-KW"/>
</dbReference>
<keyword evidence="5" id="KW-0238">DNA-binding</keyword>
<evidence type="ECO:0000256" key="5">
    <source>
        <dbReference type="ARBA" id="ARBA00023125"/>
    </source>
</evidence>
<comment type="caution">
    <text evidence="11">The sequence shown here is derived from an EMBL/GenBank/DDBJ whole genome shotgun (WGS) entry which is preliminary data.</text>
</comment>
<gene>
    <name evidence="11" type="ORF">F4554_004185</name>
</gene>
<dbReference type="Pfam" id="PF01385">
    <property type="entry name" value="OrfB_IS605"/>
    <property type="match status" value="1"/>
</dbReference>
<evidence type="ECO:0000256" key="7">
    <source>
        <dbReference type="SAM" id="MobiDB-lite"/>
    </source>
</evidence>
<dbReference type="RefSeq" id="WP_202889395.1">
    <property type="nucleotide sequence ID" value="NZ_BAAARR010000001.1"/>
</dbReference>
<evidence type="ECO:0000256" key="4">
    <source>
        <dbReference type="ARBA" id="ARBA00022833"/>
    </source>
</evidence>
<dbReference type="AlphaFoldDB" id="A0A852ZEJ4"/>
<feature type="compositionally biased region" description="Polar residues" evidence="7">
    <location>
        <begin position="414"/>
        <end position="430"/>
    </location>
</feature>
<sequence length="430" mass="47697">MSIRQRLYPEPGQVVGLVEHCHHARFVYNIGLEQRAMWRRDKHVRGDRSAAKVTTSTQMRELAQLRGELDWLRAGSSSVQQAALRDLDRAFTNFYAGRARYPQFKERNDREGGFVIRDLTVHRLNRKWGVVTVPKVGAVRFRISRLWADVEAASSARVTRRNGRWHIAFTTPTAPKIKASTGAVVGIDRGVKNTLATSEGRMVQAPSLTAAEQARFLALQQHLTRQRNGSRRRRRTLDRLAVLRRRLEDRRTDWVEQTTTDLAHTYDLLAVEDLRVPNMVRRPVPKPDPAQPGVFVPNGARAKATLNRAILASVWGRFLTRLEHKMPEGAVVRVDPKNTSCTCAACGHCAPGNRESQAAFECEACGHQAHADTNAAVNILARGLSTIPEESGYTAGHEARQQPSGRKAAVNGRISPTATSAAGNANQPAA</sequence>
<protein>
    <submittedName>
        <fullName evidence="11">Transposase</fullName>
    </submittedName>
</protein>
<proteinExistence type="inferred from homology"/>
<evidence type="ECO:0000259" key="10">
    <source>
        <dbReference type="Pfam" id="PF12323"/>
    </source>
</evidence>
<dbReference type="InterPro" id="IPR001959">
    <property type="entry name" value="Transposase"/>
</dbReference>
<evidence type="ECO:0000256" key="6">
    <source>
        <dbReference type="ARBA" id="ARBA00023172"/>
    </source>
</evidence>
<comment type="similarity">
    <text evidence="1">In the C-terminal section; belongs to the transposase 35 family.</text>
</comment>
<feature type="domain" description="Cas12f1-like TNB" evidence="9">
    <location>
        <begin position="315"/>
        <end position="379"/>
    </location>
</feature>
<evidence type="ECO:0000259" key="8">
    <source>
        <dbReference type="Pfam" id="PF01385"/>
    </source>
</evidence>
<keyword evidence="6" id="KW-0233">DNA recombination</keyword>
<evidence type="ECO:0000256" key="2">
    <source>
        <dbReference type="ARBA" id="ARBA00022578"/>
    </source>
</evidence>
<reference evidence="11 12" key="1">
    <citation type="submission" date="2020-07" db="EMBL/GenBank/DDBJ databases">
        <title>Sequencing the genomes of 1000 actinobacteria strains.</title>
        <authorList>
            <person name="Klenk H.-P."/>
        </authorList>
    </citation>
    <scope>NUCLEOTIDE SEQUENCE [LARGE SCALE GENOMIC DNA]</scope>
    <source>
        <strain evidence="11 12">DSM 18448</strain>
    </source>
</reference>
<feature type="domain" description="Transposase putative helix-turn-helix" evidence="10">
    <location>
        <begin position="4"/>
        <end position="38"/>
    </location>
</feature>
<dbReference type="GO" id="GO:0003677">
    <property type="term" value="F:DNA binding"/>
    <property type="evidence" value="ECO:0007669"/>
    <property type="project" value="UniProtKB-KW"/>
</dbReference>
<dbReference type="GO" id="GO:0032196">
    <property type="term" value="P:transposition"/>
    <property type="evidence" value="ECO:0007669"/>
    <property type="project" value="UniProtKB-KW"/>
</dbReference>
<dbReference type="GO" id="GO:0046872">
    <property type="term" value="F:metal ion binding"/>
    <property type="evidence" value="ECO:0007669"/>
    <property type="project" value="UniProtKB-KW"/>
</dbReference>
<dbReference type="Pfam" id="PF12323">
    <property type="entry name" value="HTH_OrfB_IS605"/>
    <property type="match status" value="1"/>
</dbReference>
<evidence type="ECO:0000259" key="9">
    <source>
        <dbReference type="Pfam" id="PF07282"/>
    </source>
</evidence>
<keyword evidence="12" id="KW-1185">Reference proteome</keyword>
<name>A0A852ZEJ4_9ACTN</name>
<dbReference type="Proteomes" id="UP000579605">
    <property type="component" value="Unassembled WGS sequence"/>
</dbReference>
<keyword evidence="2" id="KW-0815">Transposition</keyword>
<feature type="domain" description="Probable transposase IS891/IS1136/IS1341" evidence="8">
    <location>
        <begin position="178"/>
        <end position="281"/>
    </location>
</feature>
<keyword evidence="4" id="KW-0862">Zinc</keyword>
<organism evidence="11 12">
    <name type="scientific">Actinopolymorpha rutila</name>
    <dbReference type="NCBI Taxonomy" id="446787"/>
    <lineage>
        <taxon>Bacteria</taxon>
        <taxon>Bacillati</taxon>
        <taxon>Actinomycetota</taxon>
        <taxon>Actinomycetes</taxon>
        <taxon>Propionibacteriales</taxon>
        <taxon>Actinopolymorphaceae</taxon>
        <taxon>Actinopolymorpha</taxon>
    </lineage>
</organism>
<keyword evidence="3" id="KW-0479">Metal-binding</keyword>
<dbReference type="EMBL" id="JACBZH010000001">
    <property type="protein sequence ID" value="NYH91547.1"/>
    <property type="molecule type" value="Genomic_DNA"/>
</dbReference>
<dbReference type="Pfam" id="PF07282">
    <property type="entry name" value="Cas12f1-like_TNB"/>
    <property type="match status" value="1"/>
</dbReference>
<dbReference type="InterPro" id="IPR021027">
    <property type="entry name" value="Transposase_put_HTH"/>
</dbReference>
<feature type="region of interest" description="Disordered" evidence="7">
    <location>
        <begin position="390"/>
        <end position="430"/>
    </location>
</feature>
<evidence type="ECO:0000256" key="1">
    <source>
        <dbReference type="ARBA" id="ARBA00008761"/>
    </source>
</evidence>
<dbReference type="InterPro" id="IPR010095">
    <property type="entry name" value="Cas12f1-like_TNB"/>
</dbReference>
<evidence type="ECO:0000313" key="12">
    <source>
        <dbReference type="Proteomes" id="UP000579605"/>
    </source>
</evidence>
<evidence type="ECO:0000256" key="3">
    <source>
        <dbReference type="ARBA" id="ARBA00022723"/>
    </source>
</evidence>
<evidence type="ECO:0000313" key="11">
    <source>
        <dbReference type="EMBL" id="NYH91547.1"/>
    </source>
</evidence>
<accession>A0A852ZEJ4</accession>